<dbReference type="InterPro" id="IPR004155">
    <property type="entry name" value="PBS_lyase_HEAT"/>
</dbReference>
<name>A0A5S9ILF5_UABAM</name>
<gene>
    <name evidence="1" type="ORF">UABAM_02063</name>
</gene>
<keyword evidence="2" id="KW-1185">Reference proteome</keyword>
<dbReference type="OrthoDB" id="2482121at2"/>
<dbReference type="Pfam" id="PF13646">
    <property type="entry name" value="HEAT_2"/>
    <property type="match status" value="3"/>
</dbReference>
<accession>A0A5S9ILF5</accession>
<evidence type="ECO:0000313" key="1">
    <source>
        <dbReference type="EMBL" id="BBM83710.1"/>
    </source>
</evidence>
<dbReference type="Proteomes" id="UP000326354">
    <property type="component" value="Chromosome"/>
</dbReference>
<dbReference type="SUPFAM" id="SSF48371">
    <property type="entry name" value="ARM repeat"/>
    <property type="match status" value="1"/>
</dbReference>
<dbReference type="GO" id="GO:0016491">
    <property type="term" value="F:oxidoreductase activity"/>
    <property type="evidence" value="ECO:0007669"/>
    <property type="project" value="TreeGrafter"/>
</dbReference>
<dbReference type="Gene3D" id="1.25.10.10">
    <property type="entry name" value="Leucine-rich Repeat Variant"/>
    <property type="match status" value="4"/>
</dbReference>
<dbReference type="RefSeq" id="WP_151967900.1">
    <property type="nucleotide sequence ID" value="NZ_AP019860.1"/>
</dbReference>
<protein>
    <submittedName>
        <fullName evidence="1">HEAT repeat-containing PBS lyase</fullName>
    </submittedName>
</protein>
<evidence type="ECO:0000313" key="2">
    <source>
        <dbReference type="Proteomes" id="UP000326354"/>
    </source>
</evidence>
<keyword evidence="1" id="KW-0456">Lyase</keyword>
<dbReference type="GO" id="GO:0016829">
    <property type="term" value="F:lyase activity"/>
    <property type="evidence" value="ECO:0007669"/>
    <property type="project" value="UniProtKB-KW"/>
</dbReference>
<dbReference type="InterPro" id="IPR011989">
    <property type="entry name" value="ARM-like"/>
</dbReference>
<dbReference type="SMART" id="SM00567">
    <property type="entry name" value="EZ_HEAT"/>
    <property type="match status" value="6"/>
</dbReference>
<dbReference type="AlphaFoldDB" id="A0A5S9ILF5"/>
<reference evidence="1 2" key="1">
    <citation type="submission" date="2019-08" db="EMBL/GenBank/DDBJ databases">
        <title>Complete genome sequence of Candidatus Uab amorphum.</title>
        <authorList>
            <person name="Shiratori T."/>
            <person name="Suzuki S."/>
            <person name="Kakizawa Y."/>
            <person name="Ishida K."/>
        </authorList>
    </citation>
    <scope>NUCLEOTIDE SEQUENCE [LARGE SCALE GENOMIC DNA]</scope>
    <source>
        <strain evidence="1 2">SRT547</strain>
    </source>
</reference>
<organism evidence="1 2">
    <name type="scientific">Uabimicrobium amorphum</name>
    <dbReference type="NCBI Taxonomy" id="2596890"/>
    <lineage>
        <taxon>Bacteria</taxon>
        <taxon>Pseudomonadati</taxon>
        <taxon>Planctomycetota</taxon>
        <taxon>Candidatus Uabimicrobiia</taxon>
        <taxon>Candidatus Uabimicrobiales</taxon>
        <taxon>Candidatus Uabimicrobiaceae</taxon>
        <taxon>Candidatus Uabimicrobium</taxon>
    </lineage>
</organism>
<dbReference type="InterPro" id="IPR016024">
    <property type="entry name" value="ARM-type_fold"/>
</dbReference>
<proteinExistence type="predicted"/>
<dbReference type="EMBL" id="AP019860">
    <property type="protein sequence ID" value="BBM83710.1"/>
    <property type="molecule type" value="Genomic_DNA"/>
</dbReference>
<dbReference type="KEGG" id="uam:UABAM_02063"/>
<dbReference type="PANTHER" id="PTHR12697">
    <property type="entry name" value="PBS LYASE HEAT-LIKE PROTEIN"/>
    <property type="match status" value="1"/>
</dbReference>
<dbReference type="PANTHER" id="PTHR12697:SF5">
    <property type="entry name" value="DEOXYHYPUSINE HYDROXYLASE"/>
    <property type="match status" value="1"/>
</dbReference>
<sequence>MIFWKKQNKKSASEEINQKLSELPQQETPQNFIYLLENYPLQQTTLSLEKILSDWSIDNILGLGKQLATLEDNKLFFKFIEQFFVCKEEPETVIFSLQILANVKSKKITDCLFDKYLEIFPAHKVDAIFSIAVRKEHPDAETIALMSGTCAIPFLWLWQKTLKNRQSKIRLETTKILGLFPWQQTKIAGLLVSLLEDKKSEICKAAAFSLARLGKYAVPSLIKTLVKKDSRTRTLAIWSLGKIGEDAANAIPYLVSSLSDEDTKVVRNAKWALENIGESARDSILESLAAVENAKQRIALLSLVANFPPSEDIVEILLNLIDKPNDDSREAVIRCLGKMKDKAKPAIKKLKKLSKSKIPAVKLAAIFALSQIEDKHQDLHPMLFQLCSDESPDIRQEAIQLTVNIAKKSSKTQRILMQSLDDKDNKVKKSAIESLPGLPEVDKKMLSKLRSYLLEDDRDLRLAIMKTMLDLDVKDYESIGPLINILQSGDDSECNEYALLNLQAIGERSVIPLMKVLGKNTKLRKQISNTIAEISEPAVPKLLGLLKGKNANIRKSAIKILERIGQPAIPGLVNALKEDNFWIKKAATIALINIKENVSEQLVELLKSDNKEWRQAGLAVLKEIHIDTLER</sequence>